<keyword evidence="2" id="KW-1185">Reference proteome</keyword>
<dbReference type="VEuPathDB" id="FungiDB:PGTG_21077"/>
<evidence type="ECO:0000313" key="1">
    <source>
        <dbReference type="EMBL" id="EHS64819.1"/>
    </source>
</evidence>
<organism evidence="1 2">
    <name type="scientific">Puccinia graminis f. sp. tritici (strain CRL 75-36-700-3 / race SCCL)</name>
    <name type="common">Black stem rust fungus</name>
    <dbReference type="NCBI Taxonomy" id="418459"/>
    <lineage>
        <taxon>Eukaryota</taxon>
        <taxon>Fungi</taxon>
        <taxon>Dikarya</taxon>
        <taxon>Basidiomycota</taxon>
        <taxon>Pucciniomycotina</taxon>
        <taxon>Pucciniomycetes</taxon>
        <taxon>Pucciniales</taxon>
        <taxon>Pucciniaceae</taxon>
        <taxon>Puccinia</taxon>
    </lineage>
</organism>
<dbReference type="GeneID" id="13542137"/>
<gene>
    <name evidence="1" type="ORF">PGTG_21077</name>
</gene>
<dbReference type="AlphaFoldDB" id="H6QQB7"/>
<dbReference type="EMBL" id="DS178270">
    <property type="protein sequence ID" value="EHS64819.1"/>
    <property type="molecule type" value="Genomic_DNA"/>
</dbReference>
<dbReference type="InParanoid" id="H6QQB7"/>
<evidence type="ECO:0000313" key="2">
    <source>
        <dbReference type="Proteomes" id="UP000008783"/>
    </source>
</evidence>
<proteinExistence type="predicted"/>
<dbReference type="HOGENOM" id="CLU_2334671_0_0_1"/>
<protein>
    <submittedName>
        <fullName evidence="1">Uncharacterized protein</fullName>
    </submittedName>
</protein>
<dbReference type="RefSeq" id="XP_003890340.1">
    <property type="nucleotide sequence ID" value="XM_003890291.1"/>
</dbReference>
<name>H6QQB7_PUCGT</name>
<sequence>MSLPTDFNLIINSNPSIHGWVVIDKTNPELIFCCDNRSANFSAVLIFPEGTPNTPPTNIEVGQKIWITGHIFKHEKDLVYVAATTVFFNSADTPPIFI</sequence>
<accession>H6QQB7</accession>
<dbReference type="KEGG" id="pgr:PGTG_21077"/>
<reference evidence="2" key="1">
    <citation type="journal article" date="2011" name="Proc. Natl. Acad. Sci. U.S.A.">
        <title>Obligate biotrophy features unraveled by the genomic analysis of rust fungi.</title>
        <authorList>
            <person name="Duplessis S."/>
            <person name="Cuomo C.A."/>
            <person name="Lin Y.-C."/>
            <person name="Aerts A."/>
            <person name="Tisserant E."/>
            <person name="Veneault-Fourrey C."/>
            <person name="Joly D.L."/>
            <person name="Hacquard S."/>
            <person name="Amselem J."/>
            <person name="Cantarel B.L."/>
            <person name="Chiu R."/>
            <person name="Coutinho P.M."/>
            <person name="Feau N."/>
            <person name="Field M."/>
            <person name="Frey P."/>
            <person name="Gelhaye E."/>
            <person name="Goldberg J."/>
            <person name="Grabherr M.G."/>
            <person name="Kodira C.D."/>
            <person name="Kohler A."/>
            <person name="Kuees U."/>
            <person name="Lindquist E.A."/>
            <person name="Lucas S.M."/>
            <person name="Mago R."/>
            <person name="Mauceli E."/>
            <person name="Morin E."/>
            <person name="Murat C."/>
            <person name="Pangilinan J.L."/>
            <person name="Park R."/>
            <person name="Pearson M."/>
            <person name="Quesneville H."/>
            <person name="Rouhier N."/>
            <person name="Sakthikumar S."/>
            <person name="Salamov A.A."/>
            <person name="Schmutz J."/>
            <person name="Selles B."/>
            <person name="Shapiro H."/>
            <person name="Tanguay P."/>
            <person name="Tuskan G.A."/>
            <person name="Henrissat B."/>
            <person name="Van de Peer Y."/>
            <person name="Rouze P."/>
            <person name="Ellis J.G."/>
            <person name="Dodds P.N."/>
            <person name="Schein J.E."/>
            <person name="Zhong S."/>
            <person name="Hamelin R.C."/>
            <person name="Grigoriev I.V."/>
            <person name="Szabo L.J."/>
            <person name="Martin F."/>
        </authorList>
    </citation>
    <scope>NUCLEOTIDE SEQUENCE [LARGE SCALE GENOMIC DNA]</scope>
    <source>
        <strain evidence="2">CRL 75-36-700-3 / race SCCL</strain>
    </source>
</reference>
<dbReference type="Proteomes" id="UP000008783">
    <property type="component" value="Unassembled WGS sequence"/>
</dbReference>